<proteinExistence type="predicted"/>
<keyword evidence="3" id="KW-1185">Reference proteome</keyword>
<accession>A0AAD7CR67</accession>
<gene>
    <name evidence="2" type="ORF">B0H17DRAFT_1261759</name>
</gene>
<dbReference type="Proteomes" id="UP001221757">
    <property type="component" value="Unassembled WGS sequence"/>
</dbReference>
<organism evidence="2 3">
    <name type="scientific">Mycena rosella</name>
    <name type="common">Pink bonnet</name>
    <name type="synonym">Agaricus rosellus</name>
    <dbReference type="NCBI Taxonomy" id="1033263"/>
    <lineage>
        <taxon>Eukaryota</taxon>
        <taxon>Fungi</taxon>
        <taxon>Dikarya</taxon>
        <taxon>Basidiomycota</taxon>
        <taxon>Agaricomycotina</taxon>
        <taxon>Agaricomycetes</taxon>
        <taxon>Agaricomycetidae</taxon>
        <taxon>Agaricales</taxon>
        <taxon>Marasmiineae</taxon>
        <taxon>Mycenaceae</taxon>
        <taxon>Mycena</taxon>
    </lineage>
</organism>
<reference evidence="2" key="1">
    <citation type="submission" date="2023-03" db="EMBL/GenBank/DDBJ databases">
        <title>Massive genome expansion in bonnet fungi (Mycena s.s.) driven by repeated elements and novel gene families across ecological guilds.</title>
        <authorList>
            <consortium name="Lawrence Berkeley National Laboratory"/>
            <person name="Harder C.B."/>
            <person name="Miyauchi S."/>
            <person name="Viragh M."/>
            <person name="Kuo A."/>
            <person name="Thoen E."/>
            <person name="Andreopoulos B."/>
            <person name="Lu D."/>
            <person name="Skrede I."/>
            <person name="Drula E."/>
            <person name="Henrissat B."/>
            <person name="Morin E."/>
            <person name="Kohler A."/>
            <person name="Barry K."/>
            <person name="LaButti K."/>
            <person name="Morin E."/>
            <person name="Salamov A."/>
            <person name="Lipzen A."/>
            <person name="Mereny Z."/>
            <person name="Hegedus B."/>
            <person name="Baldrian P."/>
            <person name="Stursova M."/>
            <person name="Weitz H."/>
            <person name="Taylor A."/>
            <person name="Grigoriev I.V."/>
            <person name="Nagy L.G."/>
            <person name="Martin F."/>
            <person name="Kauserud H."/>
        </authorList>
    </citation>
    <scope>NUCLEOTIDE SEQUENCE</scope>
    <source>
        <strain evidence="2">CBHHK067</strain>
    </source>
</reference>
<name>A0AAD7CR67_MYCRO</name>
<comment type="caution">
    <text evidence="2">The sequence shown here is derived from an EMBL/GenBank/DDBJ whole genome shotgun (WGS) entry which is preliminary data.</text>
</comment>
<dbReference type="AlphaFoldDB" id="A0AAD7CR67"/>
<evidence type="ECO:0000313" key="3">
    <source>
        <dbReference type="Proteomes" id="UP001221757"/>
    </source>
</evidence>
<sequence length="353" mass="38582">MIICRGGYTHTRKGCGALRERKAGSEGRGEGRVASTHLPLVGLLSSSTWTSTRRPWVQVPPRRFAMGARLPTDRPRLGVSGALAGMAATYEVVSQRRTGGRGKPRSPSFVCGFGTLVAVFSFVTAGGGHRNRKTWVKERDARAGINMHKPTAEKSKKSAEGWWPGFHASGAENGKNGKRHRQQDPINYRCIPIGRRLGFSRDKLAQITHNIYYFEADLVVLESIQRSPMFCSGRVNARQCRVNSAPICVNTALVRISAASSLLILLGNSRLYNLNPGDPVKPNFWDRSHSSSTSPPCAECLSMQLNPNLSSPDPAGNEPNGSAKAKIRSDQPLMQNISAYCNSHDSEAVWKMP</sequence>
<feature type="region of interest" description="Disordered" evidence="1">
    <location>
        <begin position="308"/>
        <end position="331"/>
    </location>
</feature>
<evidence type="ECO:0000313" key="2">
    <source>
        <dbReference type="EMBL" id="KAJ7658926.1"/>
    </source>
</evidence>
<dbReference type="EMBL" id="JARKIE010000275">
    <property type="protein sequence ID" value="KAJ7658926.1"/>
    <property type="molecule type" value="Genomic_DNA"/>
</dbReference>
<evidence type="ECO:0000256" key="1">
    <source>
        <dbReference type="SAM" id="MobiDB-lite"/>
    </source>
</evidence>
<protein>
    <submittedName>
        <fullName evidence="2">Uncharacterized protein</fullName>
    </submittedName>
</protein>